<evidence type="ECO:0000256" key="6">
    <source>
        <dbReference type="ARBA" id="ARBA00022840"/>
    </source>
</evidence>
<keyword evidence="8 9" id="KW-0119">Carbohydrate metabolism</keyword>
<dbReference type="InterPro" id="IPR056818">
    <property type="entry name" value="GlmU/GlgC-like_hexapep"/>
</dbReference>
<evidence type="ECO:0000256" key="9">
    <source>
        <dbReference type="HAMAP-Rule" id="MF_00624"/>
    </source>
</evidence>
<dbReference type="PROSITE" id="PS00808">
    <property type="entry name" value="ADP_GLC_PYROPHOSPH_1"/>
    <property type="match status" value="1"/>
</dbReference>
<evidence type="ECO:0000256" key="5">
    <source>
        <dbReference type="ARBA" id="ARBA00022741"/>
    </source>
</evidence>
<evidence type="ECO:0000256" key="1">
    <source>
        <dbReference type="ARBA" id="ARBA00010443"/>
    </source>
</evidence>
<dbReference type="InterPro" id="IPR011831">
    <property type="entry name" value="ADP-Glc_PPase"/>
</dbReference>
<dbReference type="CDD" id="cd04651">
    <property type="entry name" value="LbH_G1P_AT_C"/>
    <property type="match status" value="1"/>
</dbReference>
<dbReference type="SUPFAM" id="SSF51161">
    <property type="entry name" value="Trimeric LpxA-like enzymes"/>
    <property type="match status" value="1"/>
</dbReference>
<evidence type="ECO:0000313" key="13">
    <source>
        <dbReference type="Proteomes" id="UP000001365"/>
    </source>
</evidence>
<dbReference type="GO" id="GO:0008878">
    <property type="term" value="F:glucose-1-phosphate adenylyltransferase activity"/>
    <property type="evidence" value="ECO:0007669"/>
    <property type="project" value="UniProtKB-UniRule"/>
</dbReference>
<reference evidence="12 13" key="1">
    <citation type="journal article" date="2009" name="PLoS Pathog.">
        <title>Genomic evidence for the evolution of Streptococcus equi: host restriction, increased virulence, and genetic exchange with human pathogens.</title>
        <authorList>
            <person name="Holden M.T.G."/>
            <person name="Heather Z."/>
            <person name="Paillot R."/>
            <person name="Steward K.F."/>
            <person name="Webb K."/>
            <person name="Ainslie F."/>
            <person name="Jourdan T."/>
            <person name="Bason N.C."/>
            <person name="Holroyd N.E."/>
            <person name="Mungall K."/>
            <person name="Quail M.A."/>
            <person name="Sanders M."/>
            <person name="Simmonds M."/>
            <person name="Willey D."/>
            <person name="Brooks K."/>
            <person name="Aanensen D.M."/>
            <person name="Spratt B.G."/>
            <person name="Jolley K.A."/>
            <person name="Maiden M.C.J."/>
            <person name="Kehoe M."/>
            <person name="Chanter N."/>
            <person name="Bentley S.D."/>
            <person name="Robinson C."/>
            <person name="Maskell D.J."/>
            <person name="Parkhill J."/>
            <person name="Waller A.S."/>
        </authorList>
    </citation>
    <scope>NUCLEOTIDE SEQUENCE [LARGE SCALE GENOMIC DNA]</scope>
    <source>
        <strain evidence="12 13">4047</strain>
    </source>
</reference>
<keyword evidence="6 9" id="KW-0067">ATP-binding</keyword>
<dbReference type="EMBL" id="FM204883">
    <property type="protein sequence ID" value="CAW93420.1"/>
    <property type="molecule type" value="Genomic_DNA"/>
</dbReference>
<dbReference type="PANTHER" id="PTHR43523:SF2">
    <property type="entry name" value="GLUCOSE-1-PHOSPHATE ADENYLYLTRANSFERASE"/>
    <property type="match status" value="1"/>
</dbReference>
<feature type="domain" description="Glucose-1-phosphate adenylyltransferase/Bifunctional protein GlmU-like C-terminal hexapeptide" evidence="11">
    <location>
        <begin position="289"/>
        <end position="356"/>
    </location>
</feature>
<dbReference type="GO" id="GO:0005524">
    <property type="term" value="F:ATP binding"/>
    <property type="evidence" value="ECO:0007669"/>
    <property type="project" value="UniProtKB-KW"/>
</dbReference>
<feature type="binding site" evidence="9">
    <location>
        <position position="190"/>
    </location>
    <ligand>
        <name>alpha-D-glucose 1-phosphate</name>
        <dbReference type="ChEBI" id="CHEBI:58601"/>
    </ligand>
</feature>
<dbReference type="HAMAP" id="MF_00624">
    <property type="entry name" value="GlgC"/>
    <property type="match status" value="1"/>
</dbReference>
<comment type="caution">
    <text evidence="9">Lacks conserved residue(s) required for the propagation of feature annotation.</text>
</comment>
<evidence type="ECO:0000256" key="4">
    <source>
        <dbReference type="ARBA" id="ARBA00022695"/>
    </source>
</evidence>
<dbReference type="InterPro" id="IPR005836">
    <property type="entry name" value="ADP_Glu_pyroP_CS"/>
</dbReference>
<dbReference type="CDD" id="cd02508">
    <property type="entry name" value="ADP_Glucose_PP"/>
    <property type="match status" value="1"/>
</dbReference>
<comment type="similarity">
    <text evidence="1 9">Belongs to the bacterial/plant glucose-1-phosphate adenylyltransferase family.</text>
</comment>
<comment type="function">
    <text evidence="9">Involved in the biosynthesis of ADP-glucose, a building block required for the elongation reactions to produce glycogen. Catalyzes the reaction between ATP and alpha-D-glucose 1-phosphate (G1P) to produce pyrophosphate and ADP-Glc.</text>
</comment>
<keyword evidence="7 9" id="KW-0320">Glycogen biosynthesis</keyword>
<proteinExistence type="inferred from homology"/>
<dbReference type="Pfam" id="PF00483">
    <property type="entry name" value="NTP_transferase"/>
    <property type="match status" value="1"/>
</dbReference>
<dbReference type="RefSeq" id="WP_012679387.1">
    <property type="nucleotide sequence ID" value="NC_012471.1"/>
</dbReference>
<dbReference type="KEGG" id="seu:SEQ_0911"/>
<dbReference type="UniPathway" id="UPA00164"/>
<dbReference type="Pfam" id="PF24894">
    <property type="entry name" value="Hexapep_GlmU"/>
    <property type="match status" value="1"/>
</dbReference>
<dbReference type="PROSITE" id="PS00809">
    <property type="entry name" value="ADP_GLC_PYROPHOSPH_2"/>
    <property type="match status" value="1"/>
</dbReference>
<dbReference type="Proteomes" id="UP000001365">
    <property type="component" value="Chromosome"/>
</dbReference>
<organism evidence="12 13">
    <name type="scientific">Streptococcus equi subsp. equi (strain 4047)</name>
    <dbReference type="NCBI Taxonomy" id="553482"/>
    <lineage>
        <taxon>Bacteria</taxon>
        <taxon>Bacillati</taxon>
        <taxon>Bacillota</taxon>
        <taxon>Bacilli</taxon>
        <taxon>Lactobacillales</taxon>
        <taxon>Streptococcaceae</taxon>
        <taxon>Streptococcus</taxon>
    </lineage>
</organism>
<evidence type="ECO:0000256" key="2">
    <source>
        <dbReference type="ARBA" id="ARBA00022600"/>
    </source>
</evidence>
<evidence type="ECO:0000256" key="3">
    <source>
        <dbReference type="ARBA" id="ARBA00022679"/>
    </source>
</evidence>
<evidence type="ECO:0000259" key="10">
    <source>
        <dbReference type="Pfam" id="PF00483"/>
    </source>
</evidence>
<dbReference type="Gene3D" id="2.160.10.10">
    <property type="entry name" value="Hexapeptide repeat proteins"/>
    <property type="match status" value="1"/>
</dbReference>
<dbReference type="PANTHER" id="PTHR43523">
    <property type="entry name" value="GLUCOSE-1-PHOSPHATE ADENYLYLTRANSFERASE-RELATED"/>
    <property type="match status" value="1"/>
</dbReference>
<name>C0M6L6_STRE4</name>
<evidence type="ECO:0000256" key="8">
    <source>
        <dbReference type="ARBA" id="ARBA00023277"/>
    </source>
</evidence>
<dbReference type="InterPro" id="IPR029044">
    <property type="entry name" value="Nucleotide-diphossugar_trans"/>
</dbReference>
<keyword evidence="3 9" id="KW-0808">Transferase</keyword>
<dbReference type="InterPro" id="IPR005835">
    <property type="entry name" value="NTP_transferase_dom"/>
</dbReference>
<dbReference type="HOGENOM" id="CLU_029499_14_0_9"/>
<feature type="domain" description="Nucleotidyl transferase" evidence="10">
    <location>
        <begin position="7"/>
        <end position="258"/>
    </location>
</feature>
<dbReference type="InterPro" id="IPR023049">
    <property type="entry name" value="GlgC_bac"/>
</dbReference>
<feature type="site" description="Could play a key role in the communication between the regulatory and the substrate sites" evidence="9">
    <location>
        <position position="98"/>
    </location>
</feature>
<evidence type="ECO:0000256" key="7">
    <source>
        <dbReference type="ARBA" id="ARBA00023056"/>
    </source>
</evidence>
<dbReference type="NCBIfam" id="NF003670">
    <property type="entry name" value="PRK05293.1"/>
    <property type="match status" value="1"/>
</dbReference>
<keyword evidence="2 9" id="KW-0321">Glycogen metabolism</keyword>
<dbReference type="NCBIfam" id="TIGR02091">
    <property type="entry name" value="glgC"/>
    <property type="match status" value="1"/>
</dbReference>
<keyword evidence="5 9" id="KW-0547">Nucleotide-binding</keyword>
<accession>C0M6L6</accession>
<dbReference type="OrthoDB" id="9801810at2"/>
<gene>
    <name evidence="9" type="primary">glgC</name>
    <name evidence="12" type="ordered locus">SEQ_0911</name>
</gene>
<comment type="pathway">
    <text evidence="9">Glycan biosynthesis; glycogen biosynthesis.</text>
</comment>
<dbReference type="PROSITE" id="PS00810">
    <property type="entry name" value="ADP_GLC_PYROPHOSPH_3"/>
    <property type="match status" value="1"/>
</dbReference>
<protein>
    <recommendedName>
        <fullName evidence="9">Glucose-1-phosphate adenylyltransferase</fullName>
        <ecNumber evidence="9">2.7.7.27</ecNumber>
    </recommendedName>
    <alternativeName>
        <fullName evidence="9">ADP-glucose pyrophosphorylase</fullName>
        <shortName evidence="9">ADPGlc PPase</shortName>
    </alternativeName>
    <alternativeName>
        <fullName evidence="9">ADP-glucose synthase</fullName>
    </alternativeName>
</protein>
<dbReference type="GO" id="GO:0005978">
    <property type="term" value="P:glycogen biosynthetic process"/>
    <property type="evidence" value="ECO:0007669"/>
    <property type="project" value="UniProtKB-UniRule"/>
</dbReference>
<feature type="binding site" evidence="9">
    <location>
        <begin position="179"/>
        <end position="180"/>
    </location>
    <ligand>
        <name>alpha-D-glucose 1-phosphate</name>
        <dbReference type="ChEBI" id="CHEBI:58601"/>
    </ligand>
</feature>
<dbReference type="EC" id="2.7.7.27" evidence="9"/>
<feature type="binding site" evidence="9">
    <location>
        <position position="164"/>
    </location>
    <ligand>
        <name>alpha-D-glucose 1-phosphate</name>
        <dbReference type="ChEBI" id="CHEBI:58601"/>
    </ligand>
</feature>
<dbReference type="InterPro" id="IPR011004">
    <property type="entry name" value="Trimer_LpxA-like_sf"/>
</dbReference>
<dbReference type="AlphaFoldDB" id="C0M6L6"/>
<comment type="subunit">
    <text evidence="9">Homotetramer.</text>
</comment>
<evidence type="ECO:0000313" key="12">
    <source>
        <dbReference type="EMBL" id="CAW93420.1"/>
    </source>
</evidence>
<feature type="site" description="Could play a key role in the communication between the regulatory and the substrate sites" evidence="9">
    <location>
        <position position="59"/>
    </location>
</feature>
<evidence type="ECO:0000259" key="11">
    <source>
        <dbReference type="Pfam" id="PF24894"/>
    </source>
</evidence>
<comment type="catalytic activity">
    <reaction evidence="9">
        <text>alpha-D-glucose 1-phosphate + ATP + H(+) = ADP-alpha-D-glucose + diphosphate</text>
        <dbReference type="Rhea" id="RHEA:12120"/>
        <dbReference type="ChEBI" id="CHEBI:15378"/>
        <dbReference type="ChEBI" id="CHEBI:30616"/>
        <dbReference type="ChEBI" id="CHEBI:33019"/>
        <dbReference type="ChEBI" id="CHEBI:57498"/>
        <dbReference type="ChEBI" id="CHEBI:58601"/>
        <dbReference type="EC" id="2.7.7.27"/>
    </reaction>
</comment>
<dbReference type="Gene3D" id="3.90.550.10">
    <property type="entry name" value="Spore Coat Polysaccharide Biosynthesis Protein SpsA, Chain A"/>
    <property type="match status" value="1"/>
</dbReference>
<keyword evidence="4 9" id="KW-0548">Nucleotidyltransferase</keyword>
<dbReference type="SUPFAM" id="SSF53448">
    <property type="entry name" value="Nucleotide-diphospho-sugar transferases"/>
    <property type="match status" value="1"/>
</dbReference>
<sequence>MKNGMLALILAGGQGTRLGKLTQSIAKPAVQFGGRYRIIDFALSNCANSGIHNVGVITQYQPLALNNHIGNGSSWGLDGINSGATILQPYSATEGNRWFQGTSHAIYQNIDYIDSINPEYVLILSGDHIYKMDYDDMLQTHKANMASLTVAVIDVPLKEASRFGIMNTDTNDRIVEFEEKPANPKSTKASMGIYIFNWQRLRTMLVDAEKNNIDMSDFGQHVIPSYLESGERVYTYNFKGYWKDVGTIESLWEANMEYIGEENALDSRDRSWKIYSKNHIAPPNFITEDAEVKDSLVVDGSFISGKVNHSILSTNVQVRKGAEVKDSFIMSDVIIGEGAVIGDHVIIDGSKDVQVVGYNEVVGVPNED</sequence>